<keyword evidence="7" id="KW-0966">Cell projection</keyword>
<dbReference type="InterPro" id="IPR003713">
    <property type="entry name" value="FliS"/>
</dbReference>
<dbReference type="EMBL" id="JAJQKU010000001">
    <property type="protein sequence ID" value="MCD9095571.1"/>
    <property type="molecule type" value="Genomic_DNA"/>
</dbReference>
<reference evidence="7" key="1">
    <citation type="submission" date="2021-12" db="EMBL/GenBank/DDBJ databases">
        <authorList>
            <person name="Ulrich A."/>
        </authorList>
    </citation>
    <scope>NUCLEOTIDE SEQUENCE</scope>
    <source>
        <strain evidence="7">A1P009</strain>
    </source>
</reference>
<dbReference type="InterPro" id="IPR036584">
    <property type="entry name" value="FliS_sf"/>
</dbReference>
<gene>
    <name evidence="7" type="primary">fliS</name>
    <name evidence="7" type="ORF">LTT95_01255</name>
</gene>
<keyword evidence="8" id="KW-1185">Reference proteome</keyword>
<evidence type="ECO:0000256" key="4">
    <source>
        <dbReference type="ARBA" id="ARBA00022795"/>
    </source>
</evidence>
<evidence type="ECO:0000313" key="8">
    <source>
        <dbReference type="Proteomes" id="UP001430360"/>
    </source>
</evidence>
<comment type="similarity">
    <text evidence="2 6">Belongs to the FliS family.</text>
</comment>
<name>A0ABS8U7B1_9GAMM</name>
<keyword evidence="7" id="KW-0282">Flagellum</keyword>
<comment type="subcellular location">
    <subcellularLocation>
        <location evidence="1 6">Cytoplasm</location>
        <location evidence="1 6">Cytosol</location>
    </subcellularLocation>
</comment>
<keyword evidence="5" id="KW-0143">Chaperone</keyword>
<evidence type="ECO:0000256" key="2">
    <source>
        <dbReference type="ARBA" id="ARBA00008787"/>
    </source>
</evidence>
<dbReference type="CDD" id="cd16098">
    <property type="entry name" value="FliS"/>
    <property type="match status" value="1"/>
</dbReference>
<keyword evidence="4 6" id="KW-1005">Bacterial flagellum biogenesis</keyword>
<dbReference type="Pfam" id="PF02561">
    <property type="entry name" value="FliS"/>
    <property type="match status" value="1"/>
</dbReference>
<sequence>MNMHARNLANQYKQTGAASAALDASPHQLIAIMLSTARERIRLALACLERGDVPRKAHAITDACAIIGGLNSSLNLEAGGEIADGLSALYDYCQRRLLEANLNNDASPLREIDDILGDIEGAWRQIAPKD</sequence>
<keyword evidence="3 6" id="KW-0963">Cytoplasm</keyword>
<dbReference type="NCBIfam" id="TIGR00208">
    <property type="entry name" value="fliS"/>
    <property type="match status" value="1"/>
</dbReference>
<evidence type="ECO:0000256" key="3">
    <source>
        <dbReference type="ARBA" id="ARBA00022490"/>
    </source>
</evidence>
<accession>A0ABS8U7B1</accession>
<dbReference type="PANTHER" id="PTHR34773:SF1">
    <property type="entry name" value="FLAGELLAR SECRETION CHAPERONE FLIS"/>
    <property type="match status" value="1"/>
</dbReference>
<evidence type="ECO:0000313" key="7">
    <source>
        <dbReference type="EMBL" id="MCD9095571.1"/>
    </source>
</evidence>
<comment type="caution">
    <text evidence="7">The sequence shown here is derived from an EMBL/GenBank/DDBJ whole genome shotgun (WGS) entry which is preliminary data.</text>
</comment>
<evidence type="ECO:0000256" key="1">
    <source>
        <dbReference type="ARBA" id="ARBA00004514"/>
    </source>
</evidence>
<dbReference type="PANTHER" id="PTHR34773">
    <property type="entry name" value="FLAGELLAR SECRETION CHAPERONE FLIS"/>
    <property type="match status" value="1"/>
</dbReference>
<dbReference type="RefSeq" id="WP_232134746.1">
    <property type="nucleotide sequence ID" value="NZ_CP089507.1"/>
</dbReference>
<protein>
    <recommendedName>
        <fullName evidence="6">Flagellar secretion chaperone FliS</fullName>
    </recommendedName>
</protein>
<dbReference type="PIRSF" id="PIRSF039090">
    <property type="entry name" value="Flis"/>
    <property type="match status" value="1"/>
</dbReference>
<evidence type="ECO:0000256" key="5">
    <source>
        <dbReference type="ARBA" id="ARBA00023186"/>
    </source>
</evidence>
<dbReference type="Gene3D" id="1.20.120.340">
    <property type="entry name" value="Flagellar protein FliS"/>
    <property type="match status" value="1"/>
</dbReference>
<dbReference type="Proteomes" id="UP001430360">
    <property type="component" value="Unassembled WGS sequence"/>
</dbReference>
<organism evidence="7 8">
    <name type="scientific">Luteimonas fraxinea</name>
    <dbReference type="NCBI Taxonomy" id="2901869"/>
    <lineage>
        <taxon>Bacteria</taxon>
        <taxon>Pseudomonadati</taxon>
        <taxon>Pseudomonadota</taxon>
        <taxon>Gammaproteobacteria</taxon>
        <taxon>Lysobacterales</taxon>
        <taxon>Lysobacteraceae</taxon>
        <taxon>Luteimonas</taxon>
    </lineage>
</organism>
<keyword evidence="7" id="KW-0969">Cilium</keyword>
<dbReference type="SUPFAM" id="SSF101116">
    <property type="entry name" value="Flagellar export chaperone FliS"/>
    <property type="match status" value="1"/>
</dbReference>
<reference evidence="7" key="2">
    <citation type="journal article" date="2022" name="Syst. Appl. Microbiol.">
        <title>Physiological and genomic characterisation of Luteimonas fraxinea sp. nov., a bacterial species associated with trees tolerant to ash dieback.</title>
        <authorList>
            <person name="Ulrich K."/>
            <person name="Becker R."/>
            <person name="Behrendt U."/>
            <person name="Kube M."/>
            <person name="Schneck V."/>
            <person name="Ulrich A."/>
        </authorList>
    </citation>
    <scope>NUCLEOTIDE SEQUENCE</scope>
    <source>
        <strain evidence="7">A1P009</strain>
    </source>
</reference>
<proteinExistence type="inferred from homology"/>
<evidence type="ECO:0000256" key="6">
    <source>
        <dbReference type="PIRNR" id="PIRNR039090"/>
    </source>
</evidence>